<comment type="caution">
    <text evidence="1">The sequence shown here is derived from an EMBL/GenBank/DDBJ whole genome shotgun (WGS) entry which is preliminary data.</text>
</comment>
<evidence type="ECO:0000313" key="1">
    <source>
        <dbReference type="EMBL" id="KAJ0017432.1"/>
    </source>
</evidence>
<reference evidence="2" key="1">
    <citation type="journal article" date="2023" name="G3 (Bethesda)">
        <title>Genome assembly and association tests identify interacting loci associated with vigor, precocity, and sex in interspecific pistachio rootstocks.</title>
        <authorList>
            <person name="Palmer W."/>
            <person name="Jacygrad E."/>
            <person name="Sagayaradj S."/>
            <person name="Cavanaugh K."/>
            <person name="Han R."/>
            <person name="Bertier L."/>
            <person name="Beede B."/>
            <person name="Kafkas S."/>
            <person name="Golino D."/>
            <person name="Preece J."/>
            <person name="Michelmore R."/>
        </authorList>
    </citation>
    <scope>NUCLEOTIDE SEQUENCE [LARGE SCALE GENOMIC DNA]</scope>
</reference>
<accession>A0ACC0XGR2</accession>
<name>A0ACC0XGR2_9ROSI</name>
<sequence length="98" mass="11036">MAPGRKKKTILPSNIHPKQIESNSIKLSPKITKGVLNSKRMSPRISNGISPPTSIKIDDLTLTPNKPMRSESLNTRGRLFVFLFFVNSNSSFFLLFVY</sequence>
<proteinExistence type="predicted"/>
<evidence type="ECO:0000313" key="2">
    <source>
        <dbReference type="Proteomes" id="UP001163603"/>
    </source>
</evidence>
<protein>
    <submittedName>
        <fullName evidence="1">Uncharacterized protein</fullName>
    </submittedName>
</protein>
<dbReference type="Proteomes" id="UP001163603">
    <property type="component" value="Chromosome 12"/>
</dbReference>
<gene>
    <name evidence="1" type="ORF">Pint_11508</name>
</gene>
<dbReference type="EMBL" id="CM047747">
    <property type="protein sequence ID" value="KAJ0017432.1"/>
    <property type="molecule type" value="Genomic_DNA"/>
</dbReference>
<keyword evidence="2" id="KW-1185">Reference proteome</keyword>
<organism evidence="1 2">
    <name type="scientific">Pistacia integerrima</name>
    <dbReference type="NCBI Taxonomy" id="434235"/>
    <lineage>
        <taxon>Eukaryota</taxon>
        <taxon>Viridiplantae</taxon>
        <taxon>Streptophyta</taxon>
        <taxon>Embryophyta</taxon>
        <taxon>Tracheophyta</taxon>
        <taxon>Spermatophyta</taxon>
        <taxon>Magnoliopsida</taxon>
        <taxon>eudicotyledons</taxon>
        <taxon>Gunneridae</taxon>
        <taxon>Pentapetalae</taxon>
        <taxon>rosids</taxon>
        <taxon>malvids</taxon>
        <taxon>Sapindales</taxon>
        <taxon>Anacardiaceae</taxon>
        <taxon>Pistacia</taxon>
    </lineage>
</organism>